<feature type="region of interest" description="Disordered" evidence="2">
    <location>
        <begin position="518"/>
        <end position="545"/>
    </location>
</feature>
<protein>
    <submittedName>
        <fullName evidence="3">Uncharacterized protein</fullName>
    </submittedName>
</protein>
<feature type="coiled-coil region" evidence="1">
    <location>
        <begin position="652"/>
        <end position="722"/>
    </location>
</feature>
<evidence type="ECO:0000313" key="3">
    <source>
        <dbReference type="EMBL" id="OGM11562.1"/>
    </source>
</evidence>
<reference evidence="3 4" key="1">
    <citation type="journal article" date="2016" name="Nat. Commun.">
        <title>Thousands of microbial genomes shed light on interconnected biogeochemical processes in an aquifer system.</title>
        <authorList>
            <person name="Anantharaman K."/>
            <person name="Brown C.T."/>
            <person name="Hug L.A."/>
            <person name="Sharon I."/>
            <person name="Castelle C.J."/>
            <person name="Probst A.J."/>
            <person name="Thomas B.C."/>
            <person name="Singh A."/>
            <person name="Wilkins M.J."/>
            <person name="Karaoz U."/>
            <person name="Brodie E.L."/>
            <person name="Williams K.H."/>
            <person name="Hubbard S.S."/>
            <person name="Banfield J.F."/>
        </authorList>
    </citation>
    <scope>NUCLEOTIDE SEQUENCE [LARGE SCALE GENOMIC DNA]</scope>
</reference>
<comment type="caution">
    <text evidence="3">The sequence shown here is derived from an EMBL/GenBank/DDBJ whole genome shotgun (WGS) entry which is preliminary data.</text>
</comment>
<feature type="region of interest" description="Disordered" evidence="2">
    <location>
        <begin position="383"/>
        <end position="408"/>
    </location>
</feature>
<evidence type="ECO:0000256" key="2">
    <source>
        <dbReference type="SAM" id="MobiDB-lite"/>
    </source>
</evidence>
<feature type="region of interest" description="Disordered" evidence="2">
    <location>
        <begin position="320"/>
        <end position="343"/>
    </location>
</feature>
<evidence type="ECO:0000313" key="4">
    <source>
        <dbReference type="Proteomes" id="UP000177053"/>
    </source>
</evidence>
<sequence length="930" mass="107283">MTNGEGSETTPVKIDYKEIRPSIPPQELIALVDKKTEENNKLVEKENVKRLHPFIENAGADMEKNFVDDVVLEGRSLTLERTVAILSHIRDITCLEDALNAPAVEPKPKEGKEITTPYTPEQLAQYKDYFFEQALGDLKPRKDILAQARDLIDEEKAFATQGQSQREQKKAVLEKDKDGFRTKLDIWRSQRRREITTQQESEIATKKKGLEEQLAQKEQQLATTPSTETDQDKERLQTLKAEKAKKRKQKETELSQKSLRSLKEEELTSAKQEFDTETQARKQELVGDVKRIEEQIAALQTSIDQTPKTEVDETVDKLEELKRDKQQRRLEEQAKLNQLNHPQLQERVLAEASEDFQTQTEKGKQDLERKVDEIKKEIAHLHEHLSTNPNDSEAKSKLQALQGSPDTAEQRRLLEKDIEELKNRHGTTTNRGEKEKILKRIPVLENRLEKIPPQGELEKAQTALTNYSQEREKKWGGLKIDLERSSEDNLRARIMKRVDGKLDEEFGEIKTLEATIASSPETSRRQELTSQLLQLQGSPEASQQRKDLQEKIDKLLDRKQINIEATQRTLARFEIGHGYKENFPRIEQDVIAERNKQVTNLKAQLDTTPQGELEKAQSALTGYEQEREGKWITLKAGIEGEYSEDKLRPKIMRRTDRALNEEFGEIAQLEEKLKETPLTPKQQLENEIITLHKEIDSLKVDHKVVEERLKQEEDQKVDQARRQFARRQVEIEQLPEDELEKKRKSLDLKWRELWINADTSEGGKESATGSSIDVFEKQIRSYDEILTEKRKEIELPKLPEDLESKSLDELTELTAQRVAHLVNIGLSFRSVQNLFVELAHSKYQRSVFETDAQLNLALYRTMAKIEPVRQIIDQVNQIGSVANSKVEQQGIAKARETVQQKLADFYTRENIKKVITSNFGGSSYTGEQIE</sequence>
<dbReference type="Proteomes" id="UP000177053">
    <property type="component" value="Unassembled WGS sequence"/>
</dbReference>
<feature type="compositionally biased region" description="Basic and acidic residues" evidence="2">
    <location>
        <begin position="261"/>
        <end position="280"/>
    </location>
</feature>
<evidence type="ECO:0000256" key="1">
    <source>
        <dbReference type="SAM" id="Coils"/>
    </source>
</evidence>
<name>A0A1F7X949_9BACT</name>
<feature type="compositionally biased region" description="Basic and acidic residues" evidence="2">
    <location>
        <begin position="320"/>
        <end position="334"/>
    </location>
</feature>
<proteinExistence type="predicted"/>
<keyword evidence="1" id="KW-0175">Coiled coil</keyword>
<gene>
    <name evidence="3" type="ORF">A2Z22_02055</name>
</gene>
<accession>A0A1F7X949</accession>
<dbReference type="AlphaFoldDB" id="A0A1F7X949"/>
<feature type="region of interest" description="Disordered" evidence="2">
    <location>
        <begin position="214"/>
        <end position="280"/>
    </location>
</feature>
<feature type="compositionally biased region" description="Basic and acidic residues" evidence="2">
    <location>
        <begin position="230"/>
        <end position="242"/>
    </location>
</feature>
<organism evidence="3 4">
    <name type="scientific">Candidatus Woesebacteria bacterium RBG_16_34_12</name>
    <dbReference type="NCBI Taxonomy" id="1802480"/>
    <lineage>
        <taxon>Bacteria</taxon>
        <taxon>Candidatus Woeseibacteriota</taxon>
    </lineage>
</organism>
<feature type="compositionally biased region" description="Polar residues" evidence="2">
    <location>
        <begin position="528"/>
        <end position="542"/>
    </location>
</feature>
<dbReference type="EMBL" id="MGFS01000015">
    <property type="protein sequence ID" value="OGM11562.1"/>
    <property type="molecule type" value="Genomic_DNA"/>
</dbReference>